<reference evidence="2 3" key="1">
    <citation type="journal article" date="2022" name="bioRxiv">
        <title>Genomics of Preaxostyla Flagellates Illuminates Evolutionary Transitions and the Path Towards Mitochondrial Loss.</title>
        <authorList>
            <person name="Novak L.V.F."/>
            <person name="Treitli S.C."/>
            <person name="Pyrih J."/>
            <person name="Halakuc P."/>
            <person name="Pipaliya S.V."/>
            <person name="Vacek V."/>
            <person name="Brzon O."/>
            <person name="Soukal P."/>
            <person name="Eme L."/>
            <person name="Dacks J.B."/>
            <person name="Karnkowska A."/>
            <person name="Elias M."/>
            <person name="Hampl V."/>
        </authorList>
    </citation>
    <scope>NUCLEOTIDE SEQUENCE [LARGE SCALE GENOMIC DNA]</scope>
    <source>
        <strain evidence="2">NAU3</strain>
        <tissue evidence="2">Gut</tissue>
    </source>
</reference>
<proteinExistence type="predicted"/>
<sequence>MDQPSRYVLDPFSRQNNPGQFSVKRNPDTITIISPQQVSHNHPVLHLVVLAPETHERNLYMVTLISTILAAGINIVIEFKTTPNATLSITPQQTFQLCSEINEDSLVVTPATLCTLIYSRWNLIAPYKPSFVFKSHVFPSYLSTVSIMELLSPLGNPENPFTEFSFLLTSCSSVEQSLNYTVSTLTPQIPEHQSPLFGSLSQLLSSVAQMYPHTSDPPDIAGLIKIGQSGNSTLFPTLQKLEYPPGIDLSRFIPKLTSIPLIVALQERCDQIERSVDQITKFLLDIPTYFYLPPTDKEMNNFFSFSERYTHQGNTTDSTSTQPMIQNHPFPVDSLSSFLCHLLAQGSPLFPPDLLSSKPPPSQNSTRDIHTTQPPSKTVQPNTEDTNTFALLSSLFFGSSLELTEISQRTIDSEQSHHPVFDDYDPIIEVRSYPFPNVESVRTESLFRTQASTFFASFTPNVVPPPSNEQTHSKTGRKGKKHTKTPETEQTSDNPPRPPLTQPQLDFIQFFCLQGKLSSSFHERCLLSLQRTKSDLKTLRTKILDLAPIVTKIIQLSIVPASSPSDRSEKSTNPANFSEKTILTHLQPVFADAKLISDIMTDSHRYVVAESEAKATAKREAELREWKEMVEIGWKRKLHKNHGSDQDPHISHPNTLPKSTRGDNSSSESSEVDPLPEDDDVSITAPQTQPSSQSQTNDTSTKKSRRKDKSKKKAQNAENLSESERVMKEFNRELDRQEFMVDMQLRELSRAEKTKLSMELRISELEQIDEQRRAELRIKTGHVRDGRTQLSRRLLRLENDLYRLMLNMRDWTWEVSTLSLPIDIDSSNFNTATAGKKKTSSLLHLPSPSEETVNMRDEDRMWTMQRRMQVSRTIETRVCQQMIEANESKALQKEEQRQRREVQLRKLMEASEDMLREDALKLMIEELTKIQITRYEHREDEYFKRPIISQIKGEPAEEPRKDEPVTEKKKKNRKRKNQQKKHTQPEPESPAPSSGPQPSFKLVSALETKEIPMHQFIASQKALISSGNDDDETKHPPDLISQLEAYSDERIERELKILRSELFGLQKIRLREMIKTVRYVSRIPTIAPTTLGPHSFFSTNAMVGEHHVLDEILEVGEKKQKVMKFACSEAHLCTWMDHPVLVTLHKKYYTLYNEHEDIRQPFAFETEGVELDVPLLLQMNGQVKTFVGKMQFYPSDIDAEFRKVPELTKTKSEFDMMYDTLLSKMTFRVFLRFLLTLSFLQPQLTDCGDLGRVVQRTIGIRLPLSVLCQKRNYQETLTTVDQIRAEVSTDLKEGRPTYYYFQPSNPTVVESKTDARFEADPTNSVIHNQGEYFTCLRVGDMDHLSDWLIPSRMIGGELADQLDGDEKMLADGVLFDLELHARNSFKWEVYGGEQKRKEEKKETQSERFLAFFAEQHHAQEEAKKREFEEKERKRREAAEKKEREWKAEQARKRKEEEKNRLKKEQQRKEAEERNRLERQRKKQADKEREEKEKEKLRKKEEERMRKEEERRQLEERERLANEEKRRQKKERQEEEKRRREEKEREEKQKQEEAERERQEAAAQKKREKMVKKHEKRRLQRLQQQQQKEADENALMTLEDPLQTVLRPSSPVFTSSSHIDTLPLHPSITGLGQLPTLDMLGMNEMSGFGFPSLDITDPLGISTEIGGPRGMELDGVLGAFDQPVLAGFGQTDHLLHSSPLLPQPQLQPTLTTNQPRMALNSPPLTLPPHPDPLLAVPTSQVTDALLPSPFSHPFPVLNRQRTTSPPLVTPLINPRFENTPNLDQSPPLLIHNPPFVTQNPLSHNAPLFIPGSRFIGGNNNHSENE</sequence>
<feature type="region of interest" description="Disordered" evidence="1">
    <location>
        <begin position="1438"/>
        <end position="1589"/>
    </location>
</feature>
<feature type="region of interest" description="Disordered" evidence="1">
    <location>
        <begin position="953"/>
        <end position="1000"/>
    </location>
</feature>
<protein>
    <submittedName>
        <fullName evidence="2">Uncharacterized protein</fullName>
    </submittedName>
</protein>
<feature type="compositionally biased region" description="Basic residues" evidence="1">
    <location>
        <begin position="1565"/>
        <end position="1579"/>
    </location>
</feature>
<dbReference type="CDD" id="cd22265">
    <property type="entry name" value="UDM1_RNF168"/>
    <property type="match status" value="1"/>
</dbReference>
<accession>A0ABQ9YAL6</accession>
<evidence type="ECO:0000313" key="2">
    <source>
        <dbReference type="EMBL" id="KAK2960765.1"/>
    </source>
</evidence>
<feature type="compositionally biased region" description="Acidic residues" evidence="1">
    <location>
        <begin position="670"/>
        <end position="681"/>
    </location>
</feature>
<feature type="compositionally biased region" description="Basic residues" evidence="1">
    <location>
        <begin position="968"/>
        <end position="982"/>
    </location>
</feature>
<name>A0ABQ9YAL6_9EUKA</name>
<feature type="compositionally biased region" description="Basic residues" evidence="1">
    <location>
        <begin position="474"/>
        <end position="483"/>
    </location>
</feature>
<feature type="compositionally biased region" description="Basic and acidic residues" evidence="1">
    <location>
        <begin position="954"/>
        <end position="967"/>
    </location>
</feature>
<feature type="region of interest" description="Disordered" evidence="1">
    <location>
        <begin position="458"/>
        <end position="500"/>
    </location>
</feature>
<dbReference type="PANTHER" id="PTHR34491">
    <property type="entry name" value="A-TYPE INCLUSION PROTEIN, PUTATIVE-RELATED"/>
    <property type="match status" value="1"/>
</dbReference>
<feature type="compositionally biased region" description="Basic and acidic residues" evidence="1">
    <location>
        <begin position="1438"/>
        <end position="1564"/>
    </location>
</feature>
<feature type="region of interest" description="Disordered" evidence="1">
    <location>
        <begin position="352"/>
        <end position="383"/>
    </location>
</feature>
<dbReference type="PANTHER" id="PTHR34491:SF82">
    <property type="entry name" value="CHROMOSOME UNDETERMINED SCAFFOLD_21, WHOLE GENOME SHOTGUN SEQUENCE"/>
    <property type="match status" value="1"/>
</dbReference>
<comment type="caution">
    <text evidence="2">The sequence shown here is derived from an EMBL/GenBank/DDBJ whole genome shotgun (WGS) entry which is preliminary data.</text>
</comment>
<feature type="compositionally biased region" description="Basic residues" evidence="1">
    <location>
        <begin position="702"/>
        <end position="714"/>
    </location>
</feature>
<feature type="compositionally biased region" description="Low complexity" evidence="1">
    <location>
        <begin position="687"/>
        <end position="699"/>
    </location>
</feature>
<feature type="region of interest" description="Disordered" evidence="1">
    <location>
        <begin position="639"/>
        <end position="726"/>
    </location>
</feature>
<feature type="compositionally biased region" description="Polar residues" evidence="1">
    <location>
        <begin position="363"/>
        <end position="383"/>
    </location>
</feature>
<evidence type="ECO:0000256" key="1">
    <source>
        <dbReference type="SAM" id="MobiDB-lite"/>
    </source>
</evidence>
<dbReference type="EMBL" id="JARBJD010000020">
    <property type="protein sequence ID" value="KAK2960765.1"/>
    <property type="molecule type" value="Genomic_DNA"/>
</dbReference>
<keyword evidence="3" id="KW-1185">Reference proteome</keyword>
<gene>
    <name evidence="2" type="ORF">BLNAU_4162</name>
</gene>
<dbReference type="Proteomes" id="UP001281761">
    <property type="component" value="Unassembled WGS sequence"/>
</dbReference>
<evidence type="ECO:0000313" key="3">
    <source>
        <dbReference type="Proteomes" id="UP001281761"/>
    </source>
</evidence>
<organism evidence="2 3">
    <name type="scientific">Blattamonas nauphoetae</name>
    <dbReference type="NCBI Taxonomy" id="2049346"/>
    <lineage>
        <taxon>Eukaryota</taxon>
        <taxon>Metamonada</taxon>
        <taxon>Preaxostyla</taxon>
        <taxon>Oxymonadida</taxon>
        <taxon>Blattamonas</taxon>
    </lineage>
</organism>
<feature type="compositionally biased region" description="Polar residues" evidence="1">
    <location>
        <begin position="652"/>
        <end position="669"/>
    </location>
</feature>